<evidence type="ECO:0000256" key="5">
    <source>
        <dbReference type="ARBA" id="ARBA00022982"/>
    </source>
</evidence>
<keyword evidence="6" id="KW-1133">Transmembrane helix</keyword>
<dbReference type="InterPro" id="IPR007329">
    <property type="entry name" value="FMN-bd"/>
</dbReference>
<dbReference type="RefSeq" id="WP_167180818.1">
    <property type="nucleotide sequence ID" value="NZ_JAAONZ010000001.1"/>
</dbReference>
<dbReference type="AlphaFoldDB" id="A0A9E5JRQ5"/>
<comment type="cofactor">
    <cofactor evidence="6">
        <name>FMN</name>
        <dbReference type="ChEBI" id="CHEBI:58210"/>
    </cofactor>
</comment>
<evidence type="ECO:0000256" key="2">
    <source>
        <dbReference type="ARBA" id="ARBA00022553"/>
    </source>
</evidence>
<comment type="caution">
    <text evidence="10">The sequence shown here is derived from an EMBL/GenBank/DDBJ whole genome shotgun (WGS) entry which is preliminary data.</text>
</comment>
<dbReference type="HAMAP" id="MF_00479">
    <property type="entry name" value="RsxG_RnfG"/>
    <property type="match status" value="1"/>
</dbReference>
<keyword evidence="5 6" id="KW-0249">Electron transport</keyword>
<dbReference type="PANTHER" id="PTHR36118:SF1">
    <property type="entry name" value="ION-TRANSLOCATING OXIDOREDUCTASE COMPLEX SUBUNIT G"/>
    <property type="match status" value="1"/>
</dbReference>
<evidence type="ECO:0000259" key="9">
    <source>
        <dbReference type="SMART" id="SM00900"/>
    </source>
</evidence>
<dbReference type="InterPro" id="IPR010209">
    <property type="entry name" value="Ion_transpt_RnfG/RsxG"/>
</dbReference>
<feature type="modified residue" description="FMN phosphoryl threonine" evidence="6">
    <location>
        <position position="179"/>
    </location>
</feature>
<dbReference type="Pfam" id="PF04205">
    <property type="entry name" value="FMN_bind"/>
    <property type="match status" value="1"/>
</dbReference>
<name>A0A9E5JRQ5_9GAMM</name>
<evidence type="ECO:0000256" key="4">
    <source>
        <dbReference type="ARBA" id="ARBA00022643"/>
    </source>
</evidence>
<keyword evidence="6" id="KW-0997">Cell inner membrane</keyword>
<sequence>MLGTSISKNSLLLGLFALITAAILAGTQAGTQDRIAAAEREAAQRALLEIVPLDRHTNDLLMDTVPIEEAYWEALGLKNGGEVNIARDHGEPVAAIIPAVAPDGYSGDIKLIIGINADGSIAGVRALTHNETPGLGDKVDLKKSSWILSFNDKSLSNPGIEQWAVKKDGGDFDQFTGATITPRAVINQVKRALLYFSEAKPLQAKEETDSAPQATPSAPESAATGLESNGIQPAHNAQSQSQVAPS</sequence>
<organism evidence="10 11">
    <name type="scientific">Pseudomaricurvus hydrocarbonicus</name>
    <dbReference type="NCBI Taxonomy" id="1470433"/>
    <lineage>
        <taxon>Bacteria</taxon>
        <taxon>Pseudomonadati</taxon>
        <taxon>Pseudomonadota</taxon>
        <taxon>Gammaproteobacteria</taxon>
        <taxon>Cellvibrionales</taxon>
        <taxon>Cellvibrionaceae</taxon>
        <taxon>Pseudomaricurvus</taxon>
    </lineage>
</organism>
<dbReference type="PIRSF" id="PIRSF006091">
    <property type="entry name" value="E_trnsport_RnfG"/>
    <property type="match status" value="1"/>
</dbReference>
<comment type="similarity">
    <text evidence="6">Belongs to the RnfG family.</text>
</comment>
<feature type="chain" id="PRO_5039593557" description="Ion-translocating oxidoreductase complex subunit G" evidence="8">
    <location>
        <begin position="26"/>
        <end position="246"/>
    </location>
</feature>
<dbReference type="GO" id="GO:0022900">
    <property type="term" value="P:electron transport chain"/>
    <property type="evidence" value="ECO:0007669"/>
    <property type="project" value="UniProtKB-UniRule"/>
</dbReference>
<evidence type="ECO:0000256" key="3">
    <source>
        <dbReference type="ARBA" id="ARBA00022630"/>
    </source>
</evidence>
<keyword evidence="6" id="KW-0472">Membrane</keyword>
<evidence type="ECO:0000256" key="8">
    <source>
        <dbReference type="SAM" id="SignalP"/>
    </source>
</evidence>
<keyword evidence="6" id="KW-1003">Cell membrane</keyword>
<proteinExistence type="inferred from homology"/>
<dbReference type="Proteomes" id="UP000787472">
    <property type="component" value="Unassembled WGS sequence"/>
</dbReference>
<dbReference type="EMBL" id="JAAONZ010000001">
    <property type="protein sequence ID" value="NHO64114.1"/>
    <property type="molecule type" value="Genomic_DNA"/>
</dbReference>
<evidence type="ECO:0000256" key="7">
    <source>
        <dbReference type="SAM" id="MobiDB-lite"/>
    </source>
</evidence>
<keyword evidence="3 6" id="KW-0285">Flavoprotein</keyword>
<dbReference type="NCBIfam" id="NF002519">
    <property type="entry name" value="PRK01908.1"/>
    <property type="match status" value="1"/>
</dbReference>
<dbReference type="PANTHER" id="PTHR36118">
    <property type="entry name" value="ION-TRANSLOCATING OXIDOREDUCTASE COMPLEX SUBUNIT G"/>
    <property type="match status" value="1"/>
</dbReference>
<dbReference type="EC" id="7.-.-.-" evidence="6"/>
<comment type="function">
    <text evidence="6">Part of a membrane-bound complex that couples electron transfer with translocation of ions across the membrane.</text>
</comment>
<keyword evidence="6" id="KW-0812">Transmembrane</keyword>
<keyword evidence="11" id="KW-1185">Reference proteome</keyword>
<dbReference type="GO" id="GO:0009055">
    <property type="term" value="F:electron transfer activity"/>
    <property type="evidence" value="ECO:0007669"/>
    <property type="project" value="InterPro"/>
</dbReference>
<keyword evidence="6" id="KW-1278">Translocase</keyword>
<dbReference type="GO" id="GO:0010181">
    <property type="term" value="F:FMN binding"/>
    <property type="evidence" value="ECO:0007669"/>
    <property type="project" value="InterPro"/>
</dbReference>
<gene>
    <name evidence="10" type="primary">rsxG</name>
    <name evidence="6" type="synonym">rnfG</name>
    <name evidence="10" type="ORF">G8770_00960</name>
</gene>
<reference evidence="10" key="1">
    <citation type="submission" date="2020-03" db="EMBL/GenBank/DDBJ databases">
        <authorList>
            <person name="Guo F."/>
        </authorList>
    </citation>
    <scope>NUCLEOTIDE SEQUENCE</scope>
    <source>
        <strain evidence="10">JCM 30134</strain>
    </source>
</reference>
<feature type="region of interest" description="Disordered" evidence="7">
    <location>
        <begin position="204"/>
        <end position="246"/>
    </location>
</feature>
<feature type="compositionally biased region" description="Polar residues" evidence="7">
    <location>
        <begin position="226"/>
        <end position="246"/>
    </location>
</feature>
<dbReference type="SMART" id="SM00900">
    <property type="entry name" value="FMN_bind"/>
    <property type="match status" value="1"/>
</dbReference>
<evidence type="ECO:0000256" key="6">
    <source>
        <dbReference type="HAMAP-Rule" id="MF_00479"/>
    </source>
</evidence>
<feature type="signal peptide" evidence="8">
    <location>
        <begin position="1"/>
        <end position="25"/>
    </location>
</feature>
<protein>
    <recommendedName>
        <fullName evidence="6">Ion-translocating oxidoreductase complex subunit G</fullName>
        <ecNumber evidence="6">7.-.-.-</ecNumber>
    </recommendedName>
    <alternativeName>
        <fullName evidence="6">Rnf electron transport complex subunit G</fullName>
    </alternativeName>
</protein>
<feature type="domain" description="FMN-binding" evidence="9">
    <location>
        <begin position="104"/>
        <end position="196"/>
    </location>
</feature>
<comment type="subcellular location">
    <subcellularLocation>
        <location evidence="6">Cell inner membrane</location>
        <topology evidence="6">Single-pass membrane protein</topology>
    </subcellularLocation>
</comment>
<evidence type="ECO:0000256" key="1">
    <source>
        <dbReference type="ARBA" id="ARBA00022448"/>
    </source>
</evidence>
<keyword evidence="4 6" id="KW-0288">FMN</keyword>
<comment type="subunit">
    <text evidence="6">The complex is composed of six subunits: RnfA, RnfB, RnfC, RnfD, RnfE and RnfG.</text>
</comment>
<dbReference type="NCBIfam" id="TIGR01947">
    <property type="entry name" value="rnfG"/>
    <property type="match status" value="1"/>
</dbReference>
<evidence type="ECO:0000313" key="10">
    <source>
        <dbReference type="EMBL" id="NHO64114.1"/>
    </source>
</evidence>
<dbReference type="GO" id="GO:0005886">
    <property type="term" value="C:plasma membrane"/>
    <property type="evidence" value="ECO:0007669"/>
    <property type="project" value="UniProtKB-SubCell"/>
</dbReference>
<accession>A0A9E5JRQ5</accession>
<evidence type="ECO:0000313" key="11">
    <source>
        <dbReference type="Proteomes" id="UP000787472"/>
    </source>
</evidence>
<keyword evidence="2 6" id="KW-0597">Phosphoprotein</keyword>
<keyword evidence="1 6" id="KW-0813">Transport</keyword>
<keyword evidence="8" id="KW-0732">Signal</keyword>